<reference evidence="1" key="1">
    <citation type="submission" date="2018-04" db="EMBL/GenBank/DDBJ databases">
        <authorList>
            <person name="Go L.Y."/>
            <person name="Mitchell J.A."/>
        </authorList>
    </citation>
    <scope>NUCLEOTIDE SEQUENCE</scope>
    <source>
        <strain evidence="1">WBAF</strain>
    </source>
</reference>
<organism evidence="1">
    <name type="scientific">Wolbachia endosymbiont of Aleurodicus floccissimus</name>
    <dbReference type="NCBI Taxonomy" id="2152762"/>
    <lineage>
        <taxon>Bacteria</taxon>
        <taxon>Pseudomonadati</taxon>
        <taxon>Pseudomonadota</taxon>
        <taxon>Alphaproteobacteria</taxon>
        <taxon>Rickettsiales</taxon>
        <taxon>Anaplasmataceae</taxon>
        <taxon>Wolbachieae</taxon>
        <taxon>Wolbachia</taxon>
    </lineage>
</organism>
<proteinExistence type="predicted"/>
<protein>
    <submittedName>
        <fullName evidence="1">Uncharacterized protein</fullName>
    </submittedName>
</protein>
<sequence>MGEKYPLVIKSWQNNWKNLSSIQGQLGGSTNSIEEENLLKPKVHLPACTSWYIVL</sequence>
<gene>
    <name evidence="1" type="ORF">WBAF_0110</name>
</gene>
<dbReference type="AlphaFoldDB" id="A0A3B0J056"/>
<dbReference type="EMBL" id="OUNF01000018">
    <property type="protein sequence ID" value="SPP33715.1"/>
    <property type="molecule type" value="Genomic_DNA"/>
</dbReference>
<evidence type="ECO:0000313" key="1">
    <source>
        <dbReference type="EMBL" id="SPP33715.1"/>
    </source>
</evidence>
<accession>A0A3B0J056</accession>
<name>A0A3B0J056_9RICK</name>